<evidence type="ECO:0000313" key="1">
    <source>
        <dbReference type="EMBL" id="ATY70217.1"/>
    </source>
</evidence>
<protein>
    <submittedName>
        <fullName evidence="1">GrBNV gp23-like protein</fullName>
    </submittedName>
</protein>
<dbReference type="KEGG" id="vg:41701436"/>
<dbReference type="GeneID" id="41701436"/>
<proteinExistence type="predicted"/>
<accession>A0A2H4T2R8</accession>
<evidence type="ECO:0000313" key="2">
    <source>
        <dbReference type="Proteomes" id="UP000289333"/>
    </source>
</evidence>
<dbReference type="EMBL" id="KY457233">
    <property type="protein sequence ID" value="ATY70217.1"/>
    <property type="molecule type" value="Genomic_DNA"/>
</dbReference>
<keyword evidence="2" id="KW-1185">Reference proteome</keyword>
<name>A0A2H4T2R8_9VIRU</name>
<dbReference type="Proteomes" id="UP000289333">
    <property type="component" value="Segment"/>
</dbReference>
<dbReference type="OrthoDB" id="14845at10239"/>
<sequence length="322" mass="36061">MMSALLPISAVELNVNAEYGYSTREFSKVPNVYVSDDYKSSLFLVYKQNNPIGHRIQDYRNHFTLFSNDKSLIIVRTETSLIHTDNDATLEYETITPNDGQCYRSDYKNWNISFDKITYSGAKPTSFAGYTLIASGEWWFFDNGIILDGLTGYVHNQKCQSILIYYELHVDHKITLPSEQSVMSMPPIIEVTLKLGNKPPVTTPQAAPNFNILSGAPSDVTASEPPLTPVNNSLPPMPTFNLSSVPGSLLPSINAASRPVIRQNDTRVKYTNDIVNKSVMPSLYWFNARSAELCCGSIEYFIPKDFVCNQKNNLPLNMPCGN</sequence>
<organism evidence="1">
    <name type="scientific">Tomelloso virus</name>
    <dbReference type="NCBI Taxonomy" id="2053981"/>
    <lineage>
        <taxon>Viruses</taxon>
        <taxon>Viruses incertae sedis</taxon>
        <taxon>Naldaviricetes</taxon>
        <taxon>Lefavirales</taxon>
        <taxon>Nudiviridae</taxon>
        <taxon>Alphanudivirus</taxon>
        <taxon>Alphanudivirus alterdromelanogasteris</taxon>
    </lineage>
</organism>
<reference evidence="1" key="1">
    <citation type="journal article" date="2021" name="Virus">
        <title>The discovery, distribution and diversity of DNA viruses associated with Drosophila melanogaster in Europe.</title>
        <authorList>
            <person name="Wallace M.A."/>
            <person name="Coffman K.A."/>
            <person name="Gilbert C."/>
            <person name="Ravindran S."/>
            <person name="Albery G.F."/>
            <person name="Abbott J."/>
            <person name="Argyridou E."/>
            <person name="Bellosta P."/>
            <person name="Betancourt A.J."/>
            <person name="Colinet H."/>
            <person name="Eric K."/>
            <person name="Glaser-Schmitt A."/>
            <person name="Grath S."/>
            <person name="Jelic M."/>
            <person name="Kankare M."/>
            <person name="Kozeretska I."/>
            <person name="Loeschcke V."/>
            <person name="Montchamp-Moreau C."/>
            <person name="Ometto L."/>
            <person name="Onder B.S."/>
            <person name="Orengo D.J."/>
            <person name="Parsch J."/>
            <person name="Pascual M."/>
            <person name="Patenkovic A."/>
            <person name="Puerma E."/>
            <person name="Ritchie M.G."/>
            <person name="Rota-Stabelli O."/>
            <person name="Schou M.F."/>
            <person name="Serga S.V."/>
            <person name="Stamenkovic-Radak M."/>
            <person name="Tanaskovic M."/>
            <person name="Veselinovic M.S."/>
            <person name="Vieira J."/>
            <person name="Vieira C.P."/>
            <person name="Kapun M."/>
            <person name="Flatt T."/>
            <person name="Gonzalez J."/>
            <person name="Staubach F."/>
            <person name="Obbard D.J."/>
        </authorList>
    </citation>
    <scope>NUCLEOTIDE SEQUENCE</scope>
    <source>
        <strain evidence="1">DrosEU28 Tomelloso 2015</strain>
    </source>
</reference>
<dbReference type="RefSeq" id="YP_009553411.1">
    <property type="nucleotide sequence ID" value="NC_040789.1"/>
</dbReference>